<dbReference type="EMBL" id="KV919068">
    <property type="protein sequence ID" value="OSX72340.1"/>
    <property type="molecule type" value="Genomic_DNA"/>
</dbReference>
<proteinExistence type="predicted"/>
<protein>
    <submittedName>
        <fullName evidence="2">Uncharacterized protein</fullName>
    </submittedName>
</protein>
<dbReference type="Proteomes" id="UP000218209">
    <property type="component" value="Unassembled WGS sequence"/>
</dbReference>
<sequence>MAFATPFSGAALSARTTTRSAAVTRTPPTAAMSPSRAAAAAALAAAVIATAPGFASAGIFSEQAVQQAPETANQVFEKTATADNQATKVAEGVKEMVPGSVGEDGARGGGLNMPQAPPATAKSAEGVKSFGGGN</sequence>
<gene>
    <name evidence="2" type="ORF">BU14_0445s0022</name>
</gene>
<dbReference type="AlphaFoldDB" id="A0A1X6NV15"/>
<organism evidence="2 3">
    <name type="scientific">Porphyra umbilicalis</name>
    <name type="common">Purple laver</name>
    <name type="synonym">Red alga</name>
    <dbReference type="NCBI Taxonomy" id="2786"/>
    <lineage>
        <taxon>Eukaryota</taxon>
        <taxon>Rhodophyta</taxon>
        <taxon>Bangiophyceae</taxon>
        <taxon>Bangiales</taxon>
        <taxon>Bangiaceae</taxon>
        <taxon>Porphyra</taxon>
    </lineage>
</organism>
<feature type="region of interest" description="Disordered" evidence="1">
    <location>
        <begin position="14"/>
        <end position="35"/>
    </location>
</feature>
<keyword evidence="3" id="KW-1185">Reference proteome</keyword>
<evidence type="ECO:0000313" key="3">
    <source>
        <dbReference type="Proteomes" id="UP000218209"/>
    </source>
</evidence>
<reference evidence="2 3" key="1">
    <citation type="submission" date="2017-03" db="EMBL/GenBank/DDBJ databases">
        <title>WGS assembly of Porphyra umbilicalis.</title>
        <authorList>
            <person name="Brawley S.H."/>
            <person name="Blouin N.A."/>
            <person name="Ficko-Blean E."/>
            <person name="Wheeler G.L."/>
            <person name="Lohr M."/>
            <person name="Goodson H.V."/>
            <person name="Jenkins J.W."/>
            <person name="Blaby-Haas C.E."/>
            <person name="Helliwell K.E."/>
            <person name="Chan C."/>
            <person name="Marriage T."/>
            <person name="Bhattacharya D."/>
            <person name="Klein A.S."/>
            <person name="Badis Y."/>
            <person name="Brodie J."/>
            <person name="Cao Y."/>
            <person name="Collen J."/>
            <person name="Dittami S.M."/>
            <person name="Gachon C.M."/>
            <person name="Green B.R."/>
            <person name="Karpowicz S."/>
            <person name="Kim J.W."/>
            <person name="Kudahl U."/>
            <person name="Lin S."/>
            <person name="Michel G."/>
            <person name="Mittag M."/>
            <person name="Olson B.J."/>
            <person name="Pangilinan J."/>
            <person name="Peng Y."/>
            <person name="Qiu H."/>
            <person name="Shu S."/>
            <person name="Singer J.T."/>
            <person name="Smith A.G."/>
            <person name="Sprecher B.N."/>
            <person name="Wagner V."/>
            <person name="Wang W."/>
            <person name="Wang Z.-Y."/>
            <person name="Yan J."/>
            <person name="Yarish C."/>
            <person name="Zoeuner-Riek S."/>
            <person name="Zhuang Y."/>
            <person name="Zou Y."/>
            <person name="Lindquist E.A."/>
            <person name="Grimwood J."/>
            <person name="Barry K."/>
            <person name="Rokhsar D.S."/>
            <person name="Schmutz J."/>
            <person name="Stiller J.W."/>
            <person name="Grossman A.R."/>
            <person name="Prochnik S.E."/>
        </authorList>
    </citation>
    <scope>NUCLEOTIDE SEQUENCE [LARGE SCALE GENOMIC DNA]</scope>
    <source>
        <strain evidence="2">4086291</strain>
    </source>
</reference>
<evidence type="ECO:0000313" key="2">
    <source>
        <dbReference type="EMBL" id="OSX72340.1"/>
    </source>
</evidence>
<feature type="region of interest" description="Disordered" evidence="1">
    <location>
        <begin position="96"/>
        <end position="134"/>
    </location>
</feature>
<evidence type="ECO:0000256" key="1">
    <source>
        <dbReference type="SAM" id="MobiDB-lite"/>
    </source>
</evidence>
<accession>A0A1X6NV15</accession>
<name>A0A1X6NV15_PORUM</name>